<protein>
    <submittedName>
        <fullName evidence="1">Uncharacterized protein</fullName>
    </submittedName>
</protein>
<dbReference type="Proteomes" id="UP001165960">
    <property type="component" value="Unassembled WGS sequence"/>
</dbReference>
<reference evidence="1" key="1">
    <citation type="submission" date="2022-04" db="EMBL/GenBank/DDBJ databases">
        <title>Genome of the entomopathogenic fungus Entomophthora muscae.</title>
        <authorList>
            <person name="Elya C."/>
            <person name="Lovett B.R."/>
            <person name="Lee E."/>
            <person name="Macias A.M."/>
            <person name="Hajek A.E."/>
            <person name="De Bivort B.L."/>
            <person name="Kasson M.T."/>
            <person name="De Fine Licht H.H."/>
            <person name="Stajich J.E."/>
        </authorList>
    </citation>
    <scope>NUCLEOTIDE SEQUENCE</scope>
    <source>
        <strain evidence="1">Berkeley</strain>
    </source>
</reference>
<gene>
    <name evidence="1" type="ORF">DSO57_1035064</name>
</gene>
<proteinExistence type="predicted"/>
<organism evidence="1 2">
    <name type="scientific">Entomophthora muscae</name>
    <dbReference type="NCBI Taxonomy" id="34485"/>
    <lineage>
        <taxon>Eukaryota</taxon>
        <taxon>Fungi</taxon>
        <taxon>Fungi incertae sedis</taxon>
        <taxon>Zoopagomycota</taxon>
        <taxon>Entomophthoromycotina</taxon>
        <taxon>Entomophthoromycetes</taxon>
        <taxon>Entomophthorales</taxon>
        <taxon>Entomophthoraceae</taxon>
        <taxon>Entomophthora</taxon>
    </lineage>
</organism>
<name>A0ACC2RQK7_9FUNG</name>
<keyword evidence="2" id="KW-1185">Reference proteome</keyword>
<dbReference type="EMBL" id="QTSX02006692">
    <property type="protein sequence ID" value="KAJ9052355.1"/>
    <property type="molecule type" value="Genomic_DNA"/>
</dbReference>
<evidence type="ECO:0000313" key="2">
    <source>
        <dbReference type="Proteomes" id="UP001165960"/>
    </source>
</evidence>
<evidence type="ECO:0000313" key="1">
    <source>
        <dbReference type="EMBL" id="KAJ9052355.1"/>
    </source>
</evidence>
<comment type="caution">
    <text evidence="1">The sequence shown here is derived from an EMBL/GenBank/DDBJ whole genome shotgun (WGS) entry which is preliminary data.</text>
</comment>
<accession>A0ACC2RQK7</accession>
<sequence>MSSFGPPVHLHPIQILRKKKTLDFVLQKLQFKFPQPLKPLSPCDLSFQSVVYFLEAIYGGCGTDFPLAMGCIPRNSGLALLGCTTLCTRSWPAPESPSRPGSHHSKHLSQASLEGLDPKNLPSFQEPGSEKSLHKPYR</sequence>